<accession>A0A177B943</accession>
<evidence type="ECO:0000259" key="2">
    <source>
        <dbReference type="Pfam" id="PF00386"/>
    </source>
</evidence>
<keyword evidence="1" id="KW-0812">Transmembrane</keyword>
<name>A0A177B943_9BILA</name>
<evidence type="ECO:0000313" key="3">
    <source>
        <dbReference type="EMBL" id="OAF70173.1"/>
    </source>
</evidence>
<keyword evidence="4" id="KW-1185">Reference proteome</keyword>
<protein>
    <recommendedName>
        <fullName evidence="2">C1q domain-containing protein</fullName>
    </recommendedName>
</protein>
<keyword evidence="1" id="KW-1133">Transmembrane helix</keyword>
<evidence type="ECO:0000313" key="4">
    <source>
        <dbReference type="Proteomes" id="UP000078046"/>
    </source>
</evidence>
<evidence type="ECO:0000256" key="1">
    <source>
        <dbReference type="SAM" id="Phobius"/>
    </source>
</evidence>
<dbReference type="Gene3D" id="2.60.120.40">
    <property type="match status" value="1"/>
</dbReference>
<dbReference type="Pfam" id="PF00386">
    <property type="entry name" value="C1q"/>
    <property type="match status" value="1"/>
</dbReference>
<comment type="caution">
    <text evidence="3">The sequence shown here is derived from an EMBL/GenBank/DDBJ whole genome shotgun (WGS) entry which is preliminary data.</text>
</comment>
<organism evidence="3 4">
    <name type="scientific">Intoshia linei</name>
    <dbReference type="NCBI Taxonomy" id="1819745"/>
    <lineage>
        <taxon>Eukaryota</taxon>
        <taxon>Metazoa</taxon>
        <taxon>Spiralia</taxon>
        <taxon>Lophotrochozoa</taxon>
        <taxon>Mesozoa</taxon>
        <taxon>Orthonectida</taxon>
        <taxon>Rhopaluridae</taxon>
        <taxon>Intoshia</taxon>
    </lineage>
</organism>
<proteinExistence type="predicted"/>
<reference evidence="3 4" key="1">
    <citation type="submission" date="2016-04" db="EMBL/GenBank/DDBJ databases">
        <title>The genome of Intoshia linei affirms orthonectids as highly simplified spiralians.</title>
        <authorList>
            <person name="Mikhailov K.V."/>
            <person name="Slusarev G.S."/>
            <person name="Nikitin M.A."/>
            <person name="Logacheva M.D."/>
            <person name="Penin A."/>
            <person name="Aleoshin V."/>
            <person name="Panchin Y.V."/>
        </authorList>
    </citation>
    <scope>NUCLEOTIDE SEQUENCE [LARGE SCALE GENOMIC DNA]</scope>
    <source>
        <strain evidence="3">Intl2013</strain>
        <tissue evidence="3">Whole animal</tissue>
    </source>
</reference>
<dbReference type="EMBL" id="LWCA01000180">
    <property type="protein sequence ID" value="OAF70173.1"/>
    <property type="molecule type" value="Genomic_DNA"/>
</dbReference>
<dbReference type="InterPro" id="IPR001073">
    <property type="entry name" value="C1q_dom"/>
</dbReference>
<sequence length="751" mass="87138">MDFNDNTGKASPYTAKCKSHRCVEIVQTDKSNFRRIGTLPVQRRILLQHNQSNDDHSVNYVGTDQYAAINKLHKKKRFRNNTGITPTDHYPEYSKFISTLPSSNRQTKTKQKSCFECTRNYNNLDKNSLESNYVCFTTPNYNKSQYSQTLLSNNSGKACARFQRSISSNSIKKSAHISMRKVISEKSNKNIITKKKFYPDDYIDKCNEYDSNHRSHSKCSFDNGQVSYKTMSYLKKKPKKRVLTNLLIIGLILILIVSLIGFILYYQNLFNIIRDDIDKSHGTEKVKFVNTSIPKNNFSLSKVPDETDLVFSFLWQQSEQQKVLFMNSVVLSGKLYSIGVDNSYIEYRNVEKSETDISNYITLIITFLNIVVSKETTIDVCLKAIFEYSSGNTVKKIFVLKHDKTDRSGKHSISLPNVLQNSLYPQNKLSSIIFTVLNGGGLFDRGNEFSSSLLLSSLKTRVAFSVYIESDVSHVYQMKRLMFHEILFNHGYGFNLQQSEFIAPLDGIYVFFVNAIVERFNSTYITVNHMNRYKNSEILKYSMEMEGYNPEHFVKDDSIKNTPKFGYETIGRILIFDMKMYDKIYVTKMCNERQVTFSGFLQYEINDDSAYYTVACIADGLAFSKKNSKENKLRFSYIKHENPKLFWLDSYSLSIPISGVYIVHLTFYLSNNFDFLIMINSRKIRTINWSIRSNEKLYVLFPKKEFSSYTFYIKVKKGDVFQIMIDDIEEKEKYISSSKDCLNSITVYLSK</sequence>
<gene>
    <name evidence="3" type="ORF">A3Q56_02088</name>
</gene>
<dbReference type="InterPro" id="IPR008983">
    <property type="entry name" value="Tumour_necrosis_fac-like_dom"/>
</dbReference>
<dbReference type="AlphaFoldDB" id="A0A177B943"/>
<keyword evidence="1" id="KW-0472">Membrane</keyword>
<dbReference type="SUPFAM" id="SSF49842">
    <property type="entry name" value="TNF-like"/>
    <property type="match status" value="1"/>
</dbReference>
<dbReference type="Proteomes" id="UP000078046">
    <property type="component" value="Unassembled WGS sequence"/>
</dbReference>
<feature type="transmembrane region" description="Helical" evidence="1">
    <location>
        <begin position="242"/>
        <end position="266"/>
    </location>
</feature>
<feature type="domain" description="C1q" evidence="2">
    <location>
        <begin position="463"/>
        <end position="533"/>
    </location>
</feature>